<organism evidence="1 2">
    <name type="scientific">Portunus trituberculatus</name>
    <name type="common">Swimming crab</name>
    <name type="synonym">Neptunus trituberculatus</name>
    <dbReference type="NCBI Taxonomy" id="210409"/>
    <lineage>
        <taxon>Eukaryota</taxon>
        <taxon>Metazoa</taxon>
        <taxon>Ecdysozoa</taxon>
        <taxon>Arthropoda</taxon>
        <taxon>Crustacea</taxon>
        <taxon>Multicrustacea</taxon>
        <taxon>Malacostraca</taxon>
        <taxon>Eumalacostraca</taxon>
        <taxon>Eucarida</taxon>
        <taxon>Decapoda</taxon>
        <taxon>Pleocyemata</taxon>
        <taxon>Brachyura</taxon>
        <taxon>Eubrachyura</taxon>
        <taxon>Portunoidea</taxon>
        <taxon>Portunidae</taxon>
        <taxon>Portuninae</taxon>
        <taxon>Portunus</taxon>
    </lineage>
</organism>
<evidence type="ECO:0000313" key="2">
    <source>
        <dbReference type="Proteomes" id="UP000324222"/>
    </source>
</evidence>
<reference evidence="1 2" key="1">
    <citation type="submission" date="2019-05" db="EMBL/GenBank/DDBJ databases">
        <title>Another draft genome of Portunus trituberculatus and its Hox gene families provides insights of decapod evolution.</title>
        <authorList>
            <person name="Jeong J.-H."/>
            <person name="Song I."/>
            <person name="Kim S."/>
            <person name="Choi T."/>
            <person name="Kim D."/>
            <person name="Ryu S."/>
            <person name="Kim W."/>
        </authorList>
    </citation>
    <scope>NUCLEOTIDE SEQUENCE [LARGE SCALE GENOMIC DNA]</scope>
    <source>
        <tissue evidence="1">Muscle</tissue>
    </source>
</reference>
<gene>
    <name evidence="1" type="ORF">E2C01_099389</name>
</gene>
<protein>
    <submittedName>
        <fullName evidence="1">Uncharacterized protein</fullName>
    </submittedName>
</protein>
<dbReference type="EMBL" id="VSRR010137656">
    <property type="protein sequence ID" value="MPD03739.1"/>
    <property type="molecule type" value="Genomic_DNA"/>
</dbReference>
<comment type="caution">
    <text evidence="1">The sequence shown here is derived from an EMBL/GenBank/DDBJ whole genome shotgun (WGS) entry which is preliminary data.</text>
</comment>
<proteinExistence type="predicted"/>
<name>A0A5B7KF90_PORTR</name>
<evidence type="ECO:0000313" key="1">
    <source>
        <dbReference type="EMBL" id="MPD03739.1"/>
    </source>
</evidence>
<sequence length="147" mass="15784">MALANTVNSPLELYDSYTYQVAAQSILREDVIAKIKQAFTGEKVILTGLESQLSYPLAKIRLQCPFISGEVVVAIKPGELPVPEVHLVLGNDLAGNLAVPNLIVLDSPLTERPGGNIPSLLPNVCSHQVSVQVPCPFITSSTNDCLY</sequence>
<dbReference type="AlphaFoldDB" id="A0A5B7KF90"/>
<keyword evidence="2" id="KW-1185">Reference proteome</keyword>
<dbReference type="Proteomes" id="UP000324222">
    <property type="component" value="Unassembled WGS sequence"/>
</dbReference>
<accession>A0A5B7KF90</accession>